<dbReference type="GO" id="GO:0110051">
    <property type="term" value="P:metabolite repair"/>
    <property type="evidence" value="ECO:0007669"/>
    <property type="project" value="TreeGrafter"/>
</dbReference>
<name>A0A8T4GXM7_9EURY</name>
<dbReference type="InterPro" id="IPR030677">
    <property type="entry name" value="Nnr"/>
</dbReference>
<feature type="binding site" evidence="18">
    <location>
        <position position="150"/>
    </location>
    <ligand>
        <name>K(+)</name>
        <dbReference type="ChEBI" id="CHEBI:29103"/>
    </ligand>
</feature>
<organism evidence="22 23">
    <name type="scientific">Halolamina salifodinae</name>
    <dbReference type="NCBI Taxonomy" id="1202767"/>
    <lineage>
        <taxon>Archaea</taxon>
        <taxon>Methanobacteriati</taxon>
        <taxon>Methanobacteriota</taxon>
        <taxon>Stenosarchaea group</taxon>
        <taxon>Halobacteria</taxon>
        <taxon>Halobacteriales</taxon>
        <taxon>Haloferacaceae</taxon>
    </lineage>
</organism>
<dbReference type="AlphaFoldDB" id="A0A8T4GXM7"/>
<feature type="domain" description="YjeF N-terminal" evidence="21">
    <location>
        <begin position="1"/>
        <end position="198"/>
    </location>
</feature>
<dbReference type="Pfam" id="PF03853">
    <property type="entry name" value="YjeF_N"/>
    <property type="match status" value="1"/>
</dbReference>
<dbReference type="InterPro" id="IPR017953">
    <property type="entry name" value="Carbohydrate_kinase_pred_CS"/>
</dbReference>
<evidence type="ECO:0000256" key="13">
    <source>
        <dbReference type="ARBA" id="ARBA00023268"/>
    </source>
</evidence>
<keyword evidence="8 17" id="KW-0521">NADP</keyword>
<comment type="function">
    <text evidence="14 19">Bifunctional enzyme that catalyzes the epimerization of the S- and R-forms of NAD(P)HX and the dehydration of the S-form of NAD(P)HX at the expense of ADP, which is converted to AMP. This allows the repair of both epimers of NAD(P)HX, a damaged form of NAD(P)H that is a result of enzymatic or heat-dependent hydration.</text>
</comment>
<keyword evidence="13" id="KW-0511">Multifunctional enzyme</keyword>
<gene>
    <name evidence="17" type="primary">nnrD</name>
    <name evidence="18" type="synonym">nnrE</name>
    <name evidence="22" type="ORF">J2753_001347</name>
</gene>
<dbReference type="InterPro" id="IPR036652">
    <property type="entry name" value="YjeF_N_dom_sf"/>
</dbReference>
<feature type="binding site" evidence="17">
    <location>
        <position position="416"/>
    </location>
    <ligand>
        <name>AMP</name>
        <dbReference type="ChEBI" id="CHEBI:456215"/>
    </ligand>
</feature>
<comment type="similarity">
    <text evidence="17">Belongs to the NnrD/CARKD family.</text>
</comment>
<dbReference type="PROSITE" id="PS01050">
    <property type="entry name" value="YJEF_C_2"/>
    <property type="match status" value="1"/>
</dbReference>
<dbReference type="NCBIfam" id="TIGR00196">
    <property type="entry name" value="yjeF_cterm"/>
    <property type="match status" value="1"/>
</dbReference>
<dbReference type="HAMAP" id="MF_01966">
    <property type="entry name" value="NADHX_epimerase"/>
    <property type="match status" value="1"/>
</dbReference>
<evidence type="ECO:0000256" key="14">
    <source>
        <dbReference type="ARBA" id="ARBA00025153"/>
    </source>
</evidence>
<comment type="similarity">
    <text evidence="3 19">In the N-terminal section; belongs to the NnrE/AIBP family.</text>
</comment>
<keyword evidence="10 17" id="KW-0520">NAD</keyword>
<evidence type="ECO:0000256" key="5">
    <source>
        <dbReference type="ARBA" id="ARBA00022723"/>
    </source>
</evidence>
<comment type="catalytic activity">
    <reaction evidence="16 17 19">
        <text>(6S)-NADPHX + ADP = AMP + phosphate + NADPH + H(+)</text>
        <dbReference type="Rhea" id="RHEA:32235"/>
        <dbReference type="ChEBI" id="CHEBI:15378"/>
        <dbReference type="ChEBI" id="CHEBI:43474"/>
        <dbReference type="ChEBI" id="CHEBI:57783"/>
        <dbReference type="ChEBI" id="CHEBI:64076"/>
        <dbReference type="ChEBI" id="CHEBI:456215"/>
        <dbReference type="ChEBI" id="CHEBI:456216"/>
        <dbReference type="EC" id="4.2.1.136"/>
    </reaction>
</comment>
<dbReference type="GO" id="GO:0052855">
    <property type="term" value="F:ADP-dependent NAD(P)H-hydrate dehydratase activity"/>
    <property type="evidence" value="ECO:0007669"/>
    <property type="project" value="UniProtKB-UniRule"/>
</dbReference>
<comment type="subunit">
    <text evidence="17">Homotetramer.</text>
</comment>
<dbReference type="PANTHER" id="PTHR12592:SF0">
    <property type="entry name" value="ATP-DEPENDENT (S)-NAD(P)H-HYDRATE DEHYDRATASE"/>
    <property type="match status" value="1"/>
</dbReference>
<evidence type="ECO:0000256" key="11">
    <source>
        <dbReference type="ARBA" id="ARBA00023235"/>
    </source>
</evidence>
<evidence type="ECO:0000256" key="17">
    <source>
        <dbReference type="HAMAP-Rule" id="MF_01965"/>
    </source>
</evidence>
<feature type="binding site" evidence="17">
    <location>
        <position position="306"/>
    </location>
    <ligand>
        <name>(6S)-NADPHX</name>
        <dbReference type="ChEBI" id="CHEBI:64076"/>
    </ligand>
</feature>
<dbReference type="GO" id="GO:0046496">
    <property type="term" value="P:nicotinamide nucleotide metabolic process"/>
    <property type="evidence" value="ECO:0007669"/>
    <property type="project" value="UniProtKB-UniRule"/>
</dbReference>
<evidence type="ECO:0000256" key="16">
    <source>
        <dbReference type="ARBA" id="ARBA00049209"/>
    </source>
</evidence>
<comment type="function">
    <text evidence="18">Catalyzes the epimerization of the S- and R-forms of NAD(P)HX, a damaged form of NAD(P)H that is a result of enzymatic or heat-dependent hydration. This is a prerequisite for the S-specific NAD(P)H-hydrate dehydratase to allow the repair of both epimers of NAD(P)HX.</text>
</comment>
<dbReference type="InterPro" id="IPR004443">
    <property type="entry name" value="YjeF_N_dom"/>
</dbReference>
<keyword evidence="12 17" id="KW-0456">Lyase</keyword>
<evidence type="ECO:0000259" key="20">
    <source>
        <dbReference type="PROSITE" id="PS51383"/>
    </source>
</evidence>
<dbReference type="EC" id="5.1.99.6" evidence="19"/>
<evidence type="ECO:0000256" key="15">
    <source>
        <dbReference type="ARBA" id="ARBA00048238"/>
    </source>
</evidence>
<comment type="function">
    <text evidence="17">Catalyzes the dehydration of the S-form of NAD(P)HX at the expense of ADP, which is converted to AMP. Together with NAD(P)HX epimerase, which catalyzes the epimerization of the S- and R-forms, the enzyme allows the repair of both epimers of NAD(P)HX, a damaged form of NAD(P)H that is a result of enzymatic or heat-dependent hydration.</text>
</comment>
<dbReference type="GO" id="GO:0046872">
    <property type="term" value="F:metal ion binding"/>
    <property type="evidence" value="ECO:0007669"/>
    <property type="project" value="UniProtKB-UniRule"/>
</dbReference>
<dbReference type="PIRSF" id="PIRSF017184">
    <property type="entry name" value="Nnr"/>
    <property type="match status" value="1"/>
</dbReference>
<dbReference type="CDD" id="cd01171">
    <property type="entry name" value="YXKO-related"/>
    <property type="match status" value="1"/>
</dbReference>
<feature type="binding site" evidence="18">
    <location>
        <position position="49"/>
    </location>
    <ligand>
        <name>K(+)</name>
        <dbReference type="ChEBI" id="CHEBI:29103"/>
    </ligand>
</feature>
<comment type="cofactor">
    <cofactor evidence="17">
        <name>Mg(2+)</name>
        <dbReference type="ChEBI" id="CHEBI:18420"/>
    </cofactor>
</comment>
<dbReference type="PROSITE" id="PS51385">
    <property type="entry name" value="YJEF_N"/>
    <property type="match status" value="1"/>
</dbReference>
<evidence type="ECO:0000256" key="2">
    <source>
        <dbReference type="ARBA" id="ARBA00000909"/>
    </source>
</evidence>
<dbReference type="PROSITE" id="PS51383">
    <property type="entry name" value="YJEF_C_3"/>
    <property type="match status" value="1"/>
</dbReference>
<comment type="caution">
    <text evidence="17">Lacks conserved residue(s) required for the propagation of feature annotation.</text>
</comment>
<comment type="catalytic activity">
    <reaction evidence="1 18 19">
        <text>(6R)-NADHX = (6S)-NADHX</text>
        <dbReference type="Rhea" id="RHEA:32215"/>
        <dbReference type="ChEBI" id="CHEBI:64074"/>
        <dbReference type="ChEBI" id="CHEBI:64075"/>
        <dbReference type="EC" id="5.1.99.6"/>
    </reaction>
</comment>
<dbReference type="InterPro" id="IPR029056">
    <property type="entry name" value="Ribokinase-like"/>
</dbReference>
<evidence type="ECO:0000256" key="7">
    <source>
        <dbReference type="ARBA" id="ARBA00022840"/>
    </source>
</evidence>
<evidence type="ECO:0000256" key="19">
    <source>
        <dbReference type="PIRNR" id="PIRNR017184"/>
    </source>
</evidence>
<feature type="binding site" evidence="18">
    <location>
        <begin position="48"/>
        <end position="52"/>
    </location>
    <ligand>
        <name>(6S)-NADPHX</name>
        <dbReference type="ChEBI" id="CHEBI:64076"/>
    </ligand>
</feature>
<dbReference type="Pfam" id="PF01256">
    <property type="entry name" value="Carb_kinase"/>
    <property type="match status" value="1"/>
</dbReference>
<evidence type="ECO:0000256" key="4">
    <source>
        <dbReference type="ARBA" id="ARBA00009524"/>
    </source>
</evidence>
<comment type="similarity">
    <text evidence="18">Belongs to the NnrE/AIBP family.</text>
</comment>
<evidence type="ECO:0000256" key="1">
    <source>
        <dbReference type="ARBA" id="ARBA00000013"/>
    </source>
</evidence>
<comment type="caution">
    <text evidence="22">The sequence shown here is derived from an EMBL/GenBank/DDBJ whole genome shotgun (WGS) entry which is preliminary data.</text>
</comment>
<comment type="similarity">
    <text evidence="4 19">In the C-terminal section; belongs to the NnrD/CARKD family.</text>
</comment>
<dbReference type="SUPFAM" id="SSF64153">
    <property type="entry name" value="YjeF N-terminal domain-like"/>
    <property type="match status" value="1"/>
</dbReference>
<keyword evidence="23" id="KW-1185">Reference proteome</keyword>
<proteinExistence type="inferred from homology"/>
<keyword evidence="11 18" id="KW-0413">Isomerase</keyword>
<evidence type="ECO:0000313" key="22">
    <source>
        <dbReference type="EMBL" id="MBP1986853.1"/>
    </source>
</evidence>
<feature type="binding site" evidence="18">
    <location>
        <position position="114"/>
    </location>
    <ligand>
        <name>K(+)</name>
        <dbReference type="ChEBI" id="CHEBI:29103"/>
    </ligand>
</feature>
<comment type="cofactor">
    <cofactor evidence="18 19">
        <name>K(+)</name>
        <dbReference type="ChEBI" id="CHEBI:29103"/>
    </cofactor>
    <text evidence="18 19">Binds 1 potassium ion per subunit.</text>
</comment>
<feature type="binding site" evidence="18">
    <location>
        <position position="147"/>
    </location>
    <ligand>
        <name>(6S)-NADPHX</name>
        <dbReference type="ChEBI" id="CHEBI:64076"/>
    </ligand>
</feature>
<feature type="binding site" evidence="17">
    <location>
        <position position="232"/>
    </location>
    <ligand>
        <name>(6S)-NADPHX</name>
        <dbReference type="ChEBI" id="CHEBI:64076"/>
    </ligand>
</feature>
<evidence type="ECO:0000256" key="6">
    <source>
        <dbReference type="ARBA" id="ARBA00022741"/>
    </source>
</evidence>
<keyword evidence="7 17" id="KW-0067">ATP-binding</keyword>
<protein>
    <recommendedName>
        <fullName evidence="19">Bifunctional NAD(P)H-hydrate repair enzyme</fullName>
    </recommendedName>
    <alternativeName>
        <fullName evidence="19">Nicotinamide nucleotide repair protein</fullName>
    </alternativeName>
    <domain>
        <recommendedName>
            <fullName evidence="19">ADP-dependent (S)-NAD(P)H-hydrate dehydratase</fullName>
            <ecNumber evidence="19">4.2.1.136</ecNumber>
        </recommendedName>
        <alternativeName>
            <fullName evidence="19">ADP-dependent NAD(P)HX dehydratase</fullName>
        </alternativeName>
    </domain>
    <domain>
        <recommendedName>
            <fullName evidence="19">NAD(P)H-hydrate epimerase</fullName>
            <ecNumber evidence="19">5.1.99.6</ecNumber>
        </recommendedName>
    </domain>
</protein>
<sequence>MATVDHNAAALGIPLRVLMESSGNAVARRVQELTDPADSVALVCGRGNNGGDALVAARFLDDREVTVYLLGRPESITTDIARANWEALEQVESGIRTVADSRAFALDDPDLVVDAMLGTGITGDLREPEASVARAINDAAASVLAVDVPSGVDADSGAAEADSVGADHVVTFHDLKPGIADHPDVTVADIGIPAAAEELVGPGDVEVLGAGGSQKGESGRTYVIGGGPYTGAPALAGGASLSAGADLAFVACPESVFDPIAGYSEDLIVQPYGDGADGADHLTPEQVPDLVDVAERHDDVVVLGPGLGRHPETEAAARQFLAEFSGTAVVDADALALVPEVETDATLVLTPNRSELAELGGPDVDDLAAHTDEIRDLAADLGHTVLAKGPHDVITDGERVRRCRAGTPGMTVGGTGDTLAGVVAALLARAEPFEAACVGSYVNGRAAELLDRGAGLRATELQETIPVALQGGDDE</sequence>
<dbReference type="GO" id="GO:0052856">
    <property type="term" value="F:NAD(P)HX epimerase activity"/>
    <property type="evidence" value="ECO:0007669"/>
    <property type="project" value="UniProtKB-UniRule"/>
</dbReference>
<dbReference type="Proteomes" id="UP000823736">
    <property type="component" value="Unassembled WGS sequence"/>
</dbReference>
<dbReference type="InterPro" id="IPR000631">
    <property type="entry name" value="CARKD"/>
</dbReference>
<dbReference type="HAMAP" id="MF_01965">
    <property type="entry name" value="NADHX_dehydratase"/>
    <property type="match status" value="1"/>
</dbReference>
<dbReference type="NCBIfam" id="TIGR00197">
    <property type="entry name" value="yjeF_nterm"/>
    <property type="match status" value="1"/>
</dbReference>
<dbReference type="EC" id="4.2.1.136" evidence="19"/>
<comment type="catalytic activity">
    <reaction evidence="2 18 19">
        <text>(6R)-NADPHX = (6S)-NADPHX</text>
        <dbReference type="Rhea" id="RHEA:32227"/>
        <dbReference type="ChEBI" id="CHEBI:64076"/>
        <dbReference type="ChEBI" id="CHEBI:64077"/>
        <dbReference type="EC" id="5.1.99.6"/>
    </reaction>
</comment>
<evidence type="ECO:0000256" key="3">
    <source>
        <dbReference type="ARBA" id="ARBA00006001"/>
    </source>
</evidence>
<keyword evidence="5 18" id="KW-0479">Metal-binding</keyword>
<dbReference type="PANTHER" id="PTHR12592">
    <property type="entry name" value="ATP-DEPENDENT (S)-NAD(P)H-HYDRATE DEHYDRATASE FAMILY MEMBER"/>
    <property type="match status" value="1"/>
</dbReference>
<dbReference type="EMBL" id="JAGGLC010000002">
    <property type="protein sequence ID" value="MBP1986853.1"/>
    <property type="molecule type" value="Genomic_DNA"/>
</dbReference>
<evidence type="ECO:0000259" key="21">
    <source>
        <dbReference type="PROSITE" id="PS51385"/>
    </source>
</evidence>
<evidence type="ECO:0000313" key="23">
    <source>
        <dbReference type="Proteomes" id="UP000823736"/>
    </source>
</evidence>
<evidence type="ECO:0000256" key="10">
    <source>
        <dbReference type="ARBA" id="ARBA00023027"/>
    </source>
</evidence>
<accession>A0A8T4GXM7</accession>
<keyword evidence="9 18" id="KW-0630">Potassium</keyword>
<feature type="binding site" evidence="18">
    <location>
        <begin position="118"/>
        <end position="124"/>
    </location>
    <ligand>
        <name>(6S)-NADPHX</name>
        <dbReference type="ChEBI" id="CHEBI:64076"/>
    </ligand>
</feature>
<evidence type="ECO:0000256" key="12">
    <source>
        <dbReference type="ARBA" id="ARBA00023239"/>
    </source>
</evidence>
<feature type="domain" description="YjeF C-terminal" evidence="20">
    <location>
        <begin position="198"/>
        <end position="472"/>
    </location>
</feature>
<dbReference type="Gene3D" id="3.40.1190.20">
    <property type="match status" value="1"/>
</dbReference>
<dbReference type="Gene3D" id="3.40.50.10260">
    <property type="entry name" value="YjeF N-terminal domain"/>
    <property type="match status" value="1"/>
</dbReference>
<reference evidence="22" key="1">
    <citation type="submission" date="2021-03" db="EMBL/GenBank/DDBJ databases">
        <title>Genomic Encyclopedia of Type Strains, Phase IV (KMG-IV): sequencing the most valuable type-strain genomes for metagenomic binning, comparative biology and taxonomic classification.</title>
        <authorList>
            <person name="Goeker M."/>
        </authorList>
    </citation>
    <scope>NUCLEOTIDE SEQUENCE</scope>
    <source>
        <strain evidence="22">DSM 26232</strain>
    </source>
</reference>
<comment type="catalytic activity">
    <reaction evidence="15 17 19">
        <text>(6S)-NADHX + ADP = AMP + phosphate + NADH + H(+)</text>
        <dbReference type="Rhea" id="RHEA:32223"/>
        <dbReference type="ChEBI" id="CHEBI:15378"/>
        <dbReference type="ChEBI" id="CHEBI:43474"/>
        <dbReference type="ChEBI" id="CHEBI:57945"/>
        <dbReference type="ChEBI" id="CHEBI:64074"/>
        <dbReference type="ChEBI" id="CHEBI:456215"/>
        <dbReference type="ChEBI" id="CHEBI:456216"/>
        <dbReference type="EC" id="4.2.1.136"/>
    </reaction>
</comment>
<dbReference type="GO" id="GO:0005524">
    <property type="term" value="F:ATP binding"/>
    <property type="evidence" value="ECO:0007669"/>
    <property type="project" value="UniProtKB-UniRule"/>
</dbReference>
<feature type="binding site" evidence="17">
    <location>
        <position position="417"/>
    </location>
    <ligand>
        <name>(6S)-NADPHX</name>
        <dbReference type="ChEBI" id="CHEBI:64076"/>
    </ligand>
</feature>
<evidence type="ECO:0000256" key="8">
    <source>
        <dbReference type="ARBA" id="ARBA00022857"/>
    </source>
</evidence>
<evidence type="ECO:0000256" key="18">
    <source>
        <dbReference type="HAMAP-Rule" id="MF_01966"/>
    </source>
</evidence>
<evidence type="ECO:0000256" key="9">
    <source>
        <dbReference type="ARBA" id="ARBA00022958"/>
    </source>
</evidence>
<keyword evidence="6 17" id="KW-0547">Nucleotide-binding</keyword>
<dbReference type="SUPFAM" id="SSF53613">
    <property type="entry name" value="Ribokinase-like"/>
    <property type="match status" value="1"/>
</dbReference>